<name>A0A511B9M6_9PROT</name>
<dbReference type="EMBL" id="BJVA01000017">
    <property type="protein sequence ID" value="GEK97140.1"/>
    <property type="molecule type" value="Genomic_DNA"/>
</dbReference>
<organism evidence="2 3">
    <name type="scientific">Gluconobacter kanchanaburiensis NBRC 103587</name>
    <dbReference type="NCBI Taxonomy" id="1307948"/>
    <lineage>
        <taxon>Bacteria</taxon>
        <taxon>Pseudomonadati</taxon>
        <taxon>Pseudomonadota</taxon>
        <taxon>Alphaproteobacteria</taxon>
        <taxon>Acetobacterales</taxon>
        <taxon>Acetobacteraceae</taxon>
        <taxon>Gluconobacter</taxon>
    </lineage>
</organism>
<dbReference type="AlphaFoldDB" id="A0A511B9M6"/>
<gene>
    <name evidence="2" type="ORF">GKA01_23370</name>
</gene>
<evidence type="ECO:0000313" key="3">
    <source>
        <dbReference type="Proteomes" id="UP000321079"/>
    </source>
</evidence>
<comment type="caution">
    <text evidence="2">The sequence shown here is derived from an EMBL/GenBank/DDBJ whole genome shotgun (WGS) entry which is preliminary data.</text>
</comment>
<dbReference type="RefSeq" id="WP_146863204.1">
    <property type="nucleotide sequence ID" value="NZ_BARK01000021.1"/>
</dbReference>
<sequence length="82" mass="9243">MSIPHITPSDGTRIHYEKPRHSYLIARKGSLLLPEGPSREAQHMSNCTDVEFEDNAHMVFLDEPDVNPSRRFPSDAASDRPA</sequence>
<feature type="region of interest" description="Disordered" evidence="1">
    <location>
        <begin position="61"/>
        <end position="82"/>
    </location>
</feature>
<dbReference type="Proteomes" id="UP000321079">
    <property type="component" value="Unassembled WGS sequence"/>
</dbReference>
<keyword evidence="3" id="KW-1185">Reference proteome</keyword>
<dbReference type="OrthoDB" id="9804723at2"/>
<proteinExistence type="predicted"/>
<evidence type="ECO:0000256" key="1">
    <source>
        <dbReference type="SAM" id="MobiDB-lite"/>
    </source>
</evidence>
<reference evidence="2 3" key="1">
    <citation type="submission" date="2019-07" db="EMBL/GenBank/DDBJ databases">
        <title>Whole genome shotgun sequence of Gluconobacter kanchanaburiensis NBRC 103587.</title>
        <authorList>
            <person name="Hosoyama A."/>
            <person name="Uohara A."/>
            <person name="Ohji S."/>
            <person name="Ichikawa N."/>
        </authorList>
    </citation>
    <scope>NUCLEOTIDE SEQUENCE [LARGE SCALE GENOMIC DNA]</scope>
    <source>
        <strain evidence="2 3">NBRC 103587</strain>
    </source>
</reference>
<protein>
    <submittedName>
        <fullName evidence="2">Uncharacterized protein</fullName>
    </submittedName>
</protein>
<evidence type="ECO:0000313" key="2">
    <source>
        <dbReference type="EMBL" id="GEK97140.1"/>
    </source>
</evidence>
<accession>A0A511B9M6</accession>